<comment type="similarity">
    <text evidence="2">Belongs to the fatty-acid and retinol-binding protein (FARBP) family.</text>
</comment>
<evidence type="ECO:0000256" key="6">
    <source>
        <dbReference type="ARBA" id="ARBA00023121"/>
    </source>
</evidence>
<organism evidence="7 8">
    <name type="scientific">Steinernema glaseri</name>
    <dbReference type="NCBI Taxonomy" id="37863"/>
    <lineage>
        <taxon>Eukaryota</taxon>
        <taxon>Metazoa</taxon>
        <taxon>Ecdysozoa</taxon>
        <taxon>Nematoda</taxon>
        <taxon>Chromadorea</taxon>
        <taxon>Rhabditida</taxon>
        <taxon>Tylenchina</taxon>
        <taxon>Panagrolaimomorpha</taxon>
        <taxon>Strongyloidoidea</taxon>
        <taxon>Steinernematidae</taxon>
        <taxon>Steinernema</taxon>
    </lineage>
</organism>
<evidence type="ECO:0000256" key="3">
    <source>
        <dbReference type="ARBA" id="ARBA00022525"/>
    </source>
</evidence>
<dbReference type="Pfam" id="PF05823">
    <property type="entry name" value="Gp-FAR-1"/>
    <property type="match status" value="1"/>
</dbReference>
<name>A0A1I7ZX27_9BILA</name>
<proteinExistence type="inferred from homology"/>
<evidence type="ECO:0000256" key="5">
    <source>
        <dbReference type="ARBA" id="ARBA00023054"/>
    </source>
</evidence>
<dbReference type="Gene3D" id="1.20.120.1100">
    <property type="match status" value="1"/>
</dbReference>
<keyword evidence="5" id="KW-0175">Coiled coil</keyword>
<dbReference type="AlphaFoldDB" id="A0A1I7ZX27"/>
<dbReference type="GO" id="GO:0005576">
    <property type="term" value="C:extracellular region"/>
    <property type="evidence" value="ECO:0007669"/>
    <property type="project" value="UniProtKB-SubCell"/>
</dbReference>
<dbReference type="WBParaSite" id="L893_g30768.t1">
    <property type="protein sequence ID" value="L893_g30768.t1"/>
    <property type="gene ID" value="L893_g30768"/>
</dbReference>
<sequence length="121" mass="14703">MFENEVEVLETLKERRNSLFMRLLPIFTEGEAMRTALSCEAHLFVRQIHGVLNSYRRYLFGMRNSTDELQEQVYNIFMKYRALSAKDREDIRKYFPQIMTFFQNEKIQNHITEHLTKIYIQ</sequence>
<keyword evidence="6" id="KW-0446">Lipid-binding</keyword>
<evidence type="ECO:0000313" key="8">
    <source>
        <dbReference type="WBParaSite" id="L893_g30768.t1"/>
    </source>
</evidence>
<dbReference type="GO" id="GO:0008289">
    <property type="term" value="F:lipid binding"/>
    <property type="evidence" value="ECO:0007669"/>
    <property type="project" value="UniProtKB-KW"/>
</dbReference>
<dbReference type="InterPro" id="IPR008632">
    <property type="entry name" value="Gp-FAR-1"/>
</dbReference>
<dbReference type="Proteomes" id="UP000095287">
    <property type="component" value="Unplaced"/>
</dbReference>
<keyword evidence="7" id="KW-1185">Reference proteome</keyword>
<keyword evidence="4" id="KW-0732">Signal</keyword>
<accession>A0A1I7ZX27</accession>
<evidence type="ECO:0000313" key="7">
    <source>
        <dbReference type="Proteomes" id="UP000095287"/>
    </source>
</evidence>
<comment type="subcellular location">
    <subcellularLocation>
        <location evidence="1">Secreted</location>
    </subcellularLocation>
</comment>
<keyword evidence="3" id="KW-0964">Secreted</keyword>
<evidence type="ECO:0000256" key="1">
    <source>
        <dbReference type="ARBA" id="ARBA00004613"/>
    </source>
</evidence>
<evidence type="ECO:0000256" key="4">
    <source>
        <dbReference type="ARBA" id="ARBA00022729"/>
    </source>
</evidence>
<reference evidence="8" key="1">
    <citation type="submission" date="2016-11" db="UniProtKB">
        <authorList>
            <consortium name="WormBaseParasite"/>
        </authorList>
    </citation>
    <scope>IDENTIFICATION</scope>
</reference>
<evidence type="ECO:0000256" key="2">
    <source>
        <dbReference type="ARBA" id="ARBA00006648"/>
    </source>
</evidence>
<protein>
    <submittedName>
        <fullName evidence="8">NR LBD domain-containing protein</fullName>
    </submittedName>
</protein>